<sequence>MLRGAFYYHLFYRLLLDPFAHAIVCTLVAYLLAPTQFIKVIYQETGKSYSSIIRRYLQARKYRCFYAGAHMYALRQFISSFTFGLGLWFFQLSVTYYPITHLGLSIVWACCLVGMLETIVTIASEMREITANKGPLMKRKAAYRDIAVPLLLRNILFNIAAIAPYEFTKEQDNPFMNMIFGIVFGIVVSVLTMPFDLVITQNCGSETRMTWISRLKQNILIEKKLGVIFNGLTMRMLQVIPYSIAHSMVMLCLEKFTA</sequence>
<dbReference type="KEGG" id="cher:DK880_00800"/>
<dbReference type="SUPFAM" id="SSF103506">
    <property type="entry name" value="Mitochondrial carrier"/>
    <property type="match status" value="1"/>
</dbReference>
<dbReference type="GO" id="GO:0016020">
    <property type="term" value="C:membrane"/>
    <property type="evidence" value="ECO:0007669"/>
    <property type="project" value="UniProtKB-SubCell"/>
</dbReference>
<evidence type="ECO:0000256" key="1">
    <source>
        <dbReference type="ARBA" id="ARBA00004370"/>
    </source>
</evidence>
<proteinExistence type="predicted"/>
<evidence type="ECO:0000313" key="6">
    <source>
        <dbReference type="Proteomes" id="UP000245872"/>
    </source>
</evidence>
<name>A0A2Z3LEG9_9BACT</name>
<feature type="transmembrane region" description="Helical" evidence="4">
    <location>
        <begin position="141"/>
        <end position="163"/>
    </location>
</feature>
<reference evidence="5 6" key="1">
    <citation type="submission" date="2018-05" db="EMBL/GenBank/DDBJ databases">
        <title>Candidatus Cardinium hertigii Genome Assembly.</title>
        <authorList>
            <person name="Showmaker K.C."/>
            <person name="Walden K.O."/>
            <person name="Fields C.J."/>
            <person name="Lambert K.N."/>
            <person name="Hudson M.E."/>
        </authorList>
    </citation>
    <scope>NUCLEOTIDE SEQUENCE [LARGE SCALE GENOMIC DNA]</scope>
    <source>
        <strain evidence="6">cHgTN10</strain>
    </source>
</reference>
<gene>
    <name evidence="5" type="ORF">DK880_00800</name>
</gene>
<dbReference type="AlphaFoldDB" id="A0A2Z3LEG9"/>
<evidence type="ECO:0000256" key="2">
    <source>
        <dbReference type="ARBA" id="ARBA00022692"/>
    </source>
</evidence>
<dbReference type="RefSeq" id="WP_162534186.1">
    <property type="nucleotide sequence ID" value="NZ_CP029619.1"/>
</dbReference>
<dbReference type="InterPro" id="IPR023395">
    <property type="entry name" value="MCP_dom_sf"/>
</dbReference>
<comment type="subcellular location">
    <subcellularLocation>
        <location evidence="1">Membrane</location>
    </subcellularLocation>
</comment>
<evidence type="ECO:0000313" key="5">
    <source>
        <dbReference type="EMBL" id="AWN82106.1"/>
    </source>
</evidence>
<protein>
    <submittedName>
        <fullName evidence="5">Uncharacterized protein</fullName>
    </submittedName>
</protein>
<dbReference type="EMBL" id="CP029619">
    <property type="protein sequence ID" value="AWN82106.1"/>
    <property type="molecule type" value="Genomic_DNA"/>
</dbReference>
<feature type="transmembrane region" description="Helical" evidence="4">
    <location>
        <begin position="96"/>
        <end position="120"/>
    </location>
</feature>
<keyword evidence="2 4" id="KW-0812">Transmembrane</keyword>
<dbReference type="Proteomes" id="UP000245872">
    <property type="component" value="Chromosome"/>
</dbReference>
<organism evidence="5 6">
    <name type="scientific">Candidatus Cardinium hertigii</name>
    <dbReference type="NCBI Taxonomy" id="247481"/>
    <lineage>
        <taxon>Bacteria</taxon>
        <taxon>Pseudomonadati</taxon>
        <taxon>Bacteroidota</taxon>
        <taxon>Cytophagia</taxon>
        <taxon>Cytophagales</taxon>
        <taxon>Amoebophilaceae</taxon>
        <taxon>Candidatus Cardinium</taxon>
    </lineage>
</organism>
<feature type="transmembrane region" description="Helical" evidence="4">
    <location>
        <begin position="63"/>
        <end position="90"/>
    </location>
</feature>
<keyword evidence="3 4" id="KW-0472">Membrane</keyword>
<evidence type="ECO:0000256" key="3">
    <source>
        <dbReference type="ARBA" id="ARBA00023136"/>
    </source>
</evidence>
<dbReference type="Gene3D" id="1.50.40.10">
    <property type="entry name" value="Mitochondrial carrier domain"/>
    <property type="match status" value="1"/>
</dbReference>
<keyword evidence="6" id="KW-1185">Reference proteome</keyword>
<keyword evidence="4" id="KW-1133">Transmembrane helix</keyword>
<accession>A0A2Z3LEG9</accession>
<feature type="transmembrane region" description="Helical" evidence="4">
    <location>
        <begin position="20"/>
        <end position="42"/>
    </location>
</feature>
<feature type="transmembrane region" description="Helical" evidence="4">
    <location>
        <begin position="175"/>
        <end position="199"/>
    </location>
</feature>
<evidence type="ECO:0000256" key="4">
    <source>
        <dbReference type="SAM" id="Phobius"/>
    </source>
</evidence>